<dbReference type="HAMAP" id="MF_01010">
    <property type="entry name" value="23SrRNA_methyltr_RlmD"/>
    <property type="match status" value="1"/>
</dbReference>
<dbReference type="SUPFAM" id="SSF53335">
    <property type="entry name" value="S-adenosyl-L-methionine-dependent methyltransferases"/>
    <property type="match status" value="1"/>
</dbReference>
<dbReference type="AlphaFoldDB" id="D2U409"/>
<evidence type="ECO:0000256" key="4">
    <source>
        <dbReference type="ARBA" id="ARBA00022679"/>
    </source>
</evidence>
<dbReference type="InterPro" id="IPR001566">
    <property type="entry name" value="23S_rRNA_MeTrfase_RlmD"/>
</dbReference>
<dbReference type="EMBL" id="CP038613">
    <property type="protein sequence ID" value="QBY45067.1"/>
    <property type="molecule type" value="Genomic_DNA"/>
</dbReference>
<dbReference type="PROSITE" id="PS51687">
    <property type="entry name" value="SAM_MT_RNA_M5U"/>
    <property type="match status" value="1"/>
</dbReference>
<dbReference type="Pfam" id="PF05958">
    <property type="entry name" value="tRNA_U5-meth_tr"/>
    <property type="match status" value="1"/>
</dbReference>
<keyword evidence="3 11" id="KW-0489">Methyltransferase</keyword>
<dbReference type="GO" id="GO:0070041">
    <property type="term" value="F:rRNA (uridine-C5-)-methyltransferase activity"/>
    <property type="evidence" value="ECO:0007669"/>
    <property type="project" value="UniProtKB-UniRule"/>
</dbReference>
<comment type="catalytic activity">
    <reaction evidence="9 11">
        <text>uridine(1939) in 23S rRNA + S-adenosyl-L-methionine = 5-methyluridine(1939) in 23S rRNA + S-adenosyl-L-homocysteine + H(+)</text>
        <dbReference type="Rhea" id="RHEA:42908"/>
        <dbReference type="Rhea" id="RHEA-COMP:10278"/>
        <dbReference type="Rhea" id="RHEA-COMP:10279"/>
        <dbReference type="ChEBI" id="CHEBI:15378"/>
        <dbReference type="ChEBI" id="CHEBI:57856"/>
        <dbReference type="ChEBI" id="CHEBI:59789"/>
        <dbReference type="ChEBI" id="CHEBI:65315"/>
        <dbReference type="ChEBI" id="CHEBI:74447"/>
        <dbReference type="EC" id="2.1.1.190"/>
    </reaction>
</comment>
<reference evidence="15" key="1">
    <citation type="journal article" date="2010" name="Insect Mol. Biol.">
        <title>The draft genome sequence of Arsenophonus nasoniae, son-killer bacterium of Nasonia vitripennis, reveals genes associated with virulence and symbiosis.</title>
        <authorList>
            <person name="Wilkes T."/>
            <person name="Darby A.C."/>
            <person name="Choi J."/>
            <person name="Colborne J.K."/>
            <person name="Werren J.H."/>
            <person name="Hurst G.D.D."/>
        </authorList>
    </citation>
    <scope>NUCLEOTIDE SEQUENCE</scope>
</reference>
<evidence type="ECO:0000256" key="6">
    <source>
        <dbReference type="ARBA" id="ARBA00022723"/>
    </source>
</evidence>
<dbReference type="Pfam" id="PF01938">
    <property type="entry name" value="TRAM"/>
    <property type="match status" value="1"/>
</dbReference>
<gene>
    <name evidence="15" type="primary">rumA</name>
    <name evidence="11 16" type="synonym">rlmD</name>
    <name evidence="15" type="ORF">ARN_34150</name>
    <name evidence="16" type="ORF">ArsFIN_36600</name>
</gene>
<feature type="binding site" evidence="11">
    <location>
        <position position="110"/>
    </location>
    <ligand>
        <name>[4Fe-4S] cluster</name>
        <dbReference type="ChEBI" id="CHEBI:49883"/>
    </ligand>
</feature>
<dbReference type="InterPro" id="IPR030390">
    <property type="entry name" value="MeTrfase_TrmA_AS"/>
</dbReference>
<keyword evidence="2 11" id="KW-0698">rRNA processing</keyword>
<dbReference type="Gene3D" id="3.40.50.150">
    <property type="entry name" value="Vaccinia Virus protein VP39"/>
    <property type="match status" value="1"/>
</dbReference>
<keyword evidence="1 11" id="KW-0004">4Fe-4S</keyword>
<keyword evidence="7 11" id="KW-0408">Iron</keyword>
<feature type="binding site" evidence="11">
    <location>
        <position position="101"/>
    </location>
    <ligand>
        <name>[4Fe-4S] cluster</name>
        <dbReference type="ChEBI" id="CHEBI:49883"/>
    </ligand>
</feature>
<dbReference type="NCBIfam" id="NF009639">
    <property type="entry name" value="PRK13168.1"/>
    <property type="match status" value="1"/>
</dbReference>
<protein>
    <recommendedName>
        <fullName evidence="11">23S rRNA (uracil(1939)-C(5))-methyltransferase RlmD</fullName>
        <ecNumber evidence="11">2.1.1.190</ecNumber>
    </recommendedName>
    <alternativeName>
        <fullName evidence="11">23S rRNA(m5U1939)-methyltransferase</fullName>
    </alternativeName>
</protein>
<dbReference type="InterPro" id="IPR029063">
    <property type="entry name" value="SAM-dependent_MTases_sf"/>
</dbReference>
<dbReference type="KEGG" id="ans:ArsFIN_36600"/>
<dbReference type="GO" id="GO:0070475">
    <property type="term" value="P:rRNA base methylation"/>
    <property type="evidence" value="ECO:0007669"/>
    <property type="project" value="TreeGrafter"/>
</dbReference>
<evidence type="ECO:0000256" key="5">
    <source>
        <dbReference type="ARBA" id="ARBA00022691"/>
    </source>
</evidence>
<evidence type="ECO:0000256" key="10">
    <source>
        <dbReference type="ARBA" id="ARBA00059995"/>
    </source>
</evidence>
<dbReference type="InterPro" id="IPR010280">
    <property type="entry name" value="U5_MeTrfase_fam"/>
</dbReference>
<evidence type="ECO:0000256" key="11">
    <source>
        <dbReference type="HAMAP-Rule" id="MF_01010"/>
    </source>
</evidence>
<dbReference type="InterPro" id="IPR002792">
    <property type="entry name" value="TRAM_dom"/>
</dbReference>
<feature type="binding site" evidence="11">
    <location>
        <position position="373"/>
    </location>
    <ligand>
        <name>S-adenosyl-L-methionine</name>
        <dbReference type="ChEBI" id="CHEBI:59789"/>
    </ligand>
</feature>
<feature type="binding site" evidence="11 12">
    <location>
        <position position="325"/>
    </location>
    <ligand>
        <name>S-adenosyl-L-methionine</name>
        <dbReference type="ChEBI" id="CHEBI:59789"/>
    </ligand>
</feature>
<dbReference type="SUPFAM" id="SSF50249">
    <property type="entry name" value="Nucleic acid-binding proteins"/>
    <property type="match status" value="1"/>
</dbReference>
<evidence type="ECO:0000313" key="17">
    <source>
        <dbReference type="Proteomes" id="UP000295134"/>
    </source>
</evidence>
<dbReference type="PANTHER" id="PTHR11061:SF49">
    <property type="entry name" value="23S RRNA (URACIL(1939)-C(5))-METHYLTRANSFERASE RLMD"/>
    <property type="match status" value="1"/>
</dbReference>
<dbReference type="FunFam" id="2.40.50.140:FF:000097">
    <property type="entry name" value="23S rRNA (uracil(1939)-C(5))-methyltransferase RlmD"/>
    <property type="match status" value="1"/>
</dbReference>
<feature type="binding site" evidence="11 12">
    <location>
        <position position="296"/>
    </location>
    <ligand>
        <name>S-adenosyl-L-methionine</name>
        <dbReference type="ChEBI" id="CHEBI:59789"/>
    </ligand>
</feature>
<dbReference type="GO" id="GO:0003723">
    <property type="term" value="F:RNA binding"/>
    <property type="evidence" value="ECO:0007669"/>
    <property type="project" value="InterPro"/>
</dbReference>
<feature type="binding site" evidence="11">
    <location>
        <position position="330"/>
    </location>
    <ligand>
        <name>S-adenosyl-L-methionine</name>
        <dbReference type="ChEBI" id="CHEBI:59789"/>
    </ligand>
</feature>
<feature type="binding site" evidence="11 12">
    <location>
        <position position="346"/>
    </location>
    <ligand>
        <name>S-adenosyl-L-methionine</name>
        <dbReference type="ChEBI" id="CHEBI:59789"/>
    </ligand>
</feature>
<keyword evidence="5 11" id="KW-0949">S-adenosyl-L-methionine</keyword>
<dbReference type="Gene3D" id="2.40.50.140">
    <property type="entry name" value="Nucleic acid-binding proteins"/>
    <property type="match status" value="1"/>
</dbReference>
<feature type="active site" evidence="13">
    <location>
        <position position="420"/>
    </location>
</feature>
<dbReference type="Gene3D" id="2.40.50.1070">
    <property type="match status" value="1"/>
</dbReference>
<evidence type="ECO:0000256" key="12">
    <source>
        <dbReference type="PROSITE-ProRule" id="PRU01024"/>
    </source>
</evidence>
<organism evidence="15">
    <name type="scientific">Arsenophonus nasoniae</name>
    <name type="common">son-killer infecting Nasonia vitripennis</name>
    <dbReference type="NCBI Taxonomy" id="638"/>
    <lineage>
        <taxon>Bacteria</taxon>
        <taxon>Pseudomonadati</taxon>
        <taxon>Pseudomonadota</taxon>
        <taxon>Gammaproteobacteria</taxon>
        <taxon>Enterobacterales</taxon>
        <taxon>Morganellaceae</taxon>
        <taxon>Arsenophonus</taxon>
    </lineage>
</organism>
<dbReference type="PROSITE" id="PS50926">
    <property type="entry name" value="TRAM"/>
    <property type="match status" value="1"/>
</dbReference>
<dbReference type="InterPro" id="IPR030391">
    <property type="entry name" value="MeTrfase_TrmA_CS"/>
</dbReference>
<evidence type="ECO:0000256" key="3">
    <source>
        <dbReference type="ARBA" id="ARBA00022603"/>
    </source>
</evidence>
<dbReference type="GO" id="GO:0005506">
    <property type="term" value="F:iron ion binding"/>
    <property type="evidence" value="ECO:0007669"/>
    <property type="project" value="UniProtKB-UniRule"/>
</dbReference>
<name>D2U409_9GAMM</name>
<dbReference type="CDD" id="cd02440">
    <property type="entry name" value="AdoMet_MTases"/>
    <property type="match status" value="1"/>
</dbReference>
<feature type="binding site" evidence="11 12">
    <location>
        <position position="394"/>
    </location>
    <ligand>
        <name>S-adenosyl-L-methionine</name>
        <dbReference type="ChEBI" id="CHEBI:59789"/>
    </ligand>
</feature>
<dbReference type="EMBL" id="FN545264">
    <property type="protein sequence ID" value="CBA76214.1"/>
    <property type="molecule type" value="Genomic_DNA"/>
</dbReference>
<dbReference type="FunFam" id="3.40.50.150:FF:000009">
    <property type="entry name" value="23S rRNA (Uracil(1939)-C(5))-methyltransferase RlmD"/>
    <property type="match status" value="1"/>
</dbReference>
<evidence type="ECO:0000256" key="1">
    <source>
        <dbReference type="ARBA" id="ARBA00022485"/>
    </source>
</evidence>
<accession>D2U409</accession>
<keyword evidence="4 11" id="KW-0808">Transferase</keyword>
<dbReference type="PROSITE" id="PS01231">
    <property type="entry name" value="TRMA_2"/>
    <property type="match status" value="1"/>
</dbReference>
<feature type="active site" description="Nucleophile" evidence="11 12">
    <location>
        <position position="420"/>
    </location>
</feature>
<evidence type="ECO:0000313" key="16">
    <source>
        <dbReference type="EMBL" id="QBY45067.1"/>
    </source>
</evidence>
<reference evidence="16 17" key="2">
    <citation type="submission" date="2019-03" db="EMBL/GenBank/DDBJ databases">
        <title>Long-read sequencing reveals hyperdense prophage content in a complex bacterial symbiont genome.</title>
        <authorList>
            <person name="Frost C.L."/>
            <person name="Siozios S."/>
            <person name="Nadal-Jimenez P."/>
            <person name="Brockhurst M.A."/>
            <person name="King K.C."/>
            <person name="Darby A.C."/>
            <person name="Hurst G.D.D."/>
        </authorList>
    </citation>
    <scope>NUCLEOTIDE SEQUENCE [LARGE SCALE GENOMIC DNA]</scope>
    <source>
        <strain evidence="16 17">FIN</strain>
    </source>
</reference>
<feature type="binding site" evidence="11">
    <location>
        <position position="188"/>
    </location>
    <ligand>
        <name>[4Fe-4S] cluster</name>
        <dbReference type="ChEBI" id="CHEBI:49883"/>
    </ligand>
</feature>
<feature type="binding site" evidence="11">
    <location>
        <position position="107"/>
    </location>
    <ligand>
        <name>[4Fe-4S] cluster</name>
        <dbReference type="ChEBI" id="CHEBI:49883"/>
    </ligand>
</feature>
<evidence type="ECO:0000256" key="9">
    <source>
        <dbReference type="ARBA" id="ARBA00052756"/>
    </source>
</evidence>
<dbReference type="PANTHER" id="PTHR11061">
    <property type="entry name" value="RNA M5U METHYLTRANSFERASE"/>
    <property type="match status" value="1"/>
</dbReference>
<sequence>MTVSLLIDINRPTKFYTFNDMVQFYSCRQRKVKPDNLTVIAESLDAQGQGVAHYQGKTIFITNLLPGEQAQIQLTEEKRQFAKAKVSKRLTDSLDRVAPFCRHFGICGGCQQQHVTPTLQRAAKVSRLEYLFQCETGRAVKSLPVIAGSEYGYRRRARFGLHYQHAERRLRMGFRQNQSNVLVELKMCPVLQPELEKLLLPVADCLNKLAAVKHLGHVELVNADNGVSVILRHLKPLATDDKMLLTAFARSYNLNVYLVDNSAKQLKLVSSASNDSDPYYSIENVKLTFDPQNFIQVNPEINKKMVAQALDWLALEPKDRVLDLFCGMGNFTLPIACHVHSVVGVEGVTELVAQGRYNASLNRLTNAEFYQADLELAIDCQPWAKMGFNKILLDPARAGAIGVMSHIIKLKPERVVYISCNPTTLVKDSKQLLTASYQLMSVRMLDMFPHTSHLESMALFCRDSSK</sequence>
<dbReference type="NCBIfam" id="TIGR00479">
    <property type="entry name" value="rumA"/>
    <property type="match status" value="1"/>
</dbReference>
<evidence type="ECO:0000259" key="14">
    <source>
        <dbReference type="PROSITE" id="PS50926"/>
    </source>
</evidence>
<dbReference type="InterPro" id="IPR012340">
    <property type="entry name" value="NA-bd_OB-fold"/>
</dbReference>
<comment type="function">
    <text evidence="10 11">Catalyzes the formation of 5-methyl-uridine at position 1939 (m5U1939) in 23S rRNA.</text>
</comment>
<evidence type="ECO:0000256" key="8">
    <source>
        <dbReference type="ARBA" id="ARBA00023014"/>
    </source>
</evidence>
<dbReference type="GO" id="GO:0051539">
    <property type="term" value="F:4 iron, 4 sulfur cluster binding"/>
    <property type="evidence" value="ECO:0007669"/>
    <property type="project" value="UniProtKB-KW"/>
</dbReference>
<evidence type="ECO:0000256" key="2">
    <source>
        <dbReference type="ARBA" id="ARBA00022552"/>
    </source>
</evidence>
<dbReference type="Proteomes" id="UP000295134">
    <property type="component" value="Chromosome"/>
</dbReference>
<keyword evidence="8 11" id="KW-0411">Iron-sulfur</keyword>
<dbReference type="EC" id="2.1.1.190" evidence="11"/>
<evidence type="ECO:0000256" key="7">
    <source>
        <dbReference type="ARBA" id="ARBA00023004"/>
    </source>
</evidence>
<keyword evidence="6 11" id="KW-0479">Metal-binding</keyword>
<comment type="similarity">
    <text evidence="11">Belongs to the class I-like SAM-binding methyltransferase superfamily. RNA M5U methyltransferase family. RlmD subfamily.</text>
</comment>
<evidence type="ECO:0000256" key="13">
    <source>
        <dbReference type="PROSITE-ProRule" id="PRU10015"/>
    </source>
</evidence>
<feature type="domain" description="TRAM" evidence="14">
    <location>
        <begin position="29"/>
        <end position="88"/>
    </location>
</feature>
<evidence type="ECO:0000313" key="15">
    <source>
        <dbReference type="EMBL" id="CBA76214.1"/>
    </source>
</evidence>
<dbReference type="PROSITE" id="PS01230">
    <property type="entry name" value="TRMA_1"/>
    <property type="match status" value="1"/>
</dbReference>
<proteinExistence type="inferred from homology"/>